<protein>
    <submittedName>
        <fullName evidence="1">Uncharacterized protein</fullName>
    </submittedName>
</protein>
<gene>
    <name evidence="1" type="ORF">NMU02_02115</name>
</gene>
<accession>A0ABT1MGA2</accession>
<comment type="caution">
    <text evidence="1">The sequence shown here is derived from an EMBL/GenBank/DDBJ whole genome shotgun (WGS) entry which is preliminary data.</text>
</comment>
<name>A0ABT1MGA2_9BACT</name>
<proteinExistence type="predicted"/>
<evidence type="ECO:0000313" key="2">
    <source>
        <dbReference type="Proteomes" id="UP001205603"/>
    </source>
</evidence>
<reference evidence="1 2" key="1">
    <citation type="submission" date="2022-07" db="EMBL/GenBank/DDBJ databases">
        <title>Fecal culturing of patients with breast cancer.</title>
        <authorList>
            <person name="Teng N.M.Y."/>
            <person name="Kiu R."/>
            <person name="Evans R."/>
            <person name="Baker D.J."/>
            <person name="Zenner C."/>
            <person name="Robinson S.D."/>
            <person name="Hall L.J."/>
        </authorList>
    </citation>
    <scope>NUCLEOTIDE SEQUENCE [LARGE SCALE GENOMIC DNA]</scope>
    <source>
        <strain evidence="1 2">LH1063</strain>
    </source>
</reference>
<keyword evidence="2" id="KW-1185">Reference proteome</keyword>
<evidence type="ECO:0000313" key="1">
    <source>
        <dbReference type="EMBL" id="MCP9610886.1"/>
    </source>
</evidence>
<dbReference type="EMBL" id="JANDHW010000002">
    <property type="protein sequence ID" value="MCP9610886.1"/>
    <property type="molecule type" value="Genomic_DNA"/>
</dbReference>
<dbReference type="Proteomes" id="UP001205603">
    <property type="component" value="Unassembled WGS sequence"/>
</dbReference>
<dbReference type="RefSeq" id="WP_255025500.1">
    <property type="nucleotide sequence ID" value="NZ_JANDHW010000002.1"/>
</dbReference>
<sequence length="539" mass="62386">MKCTLSLLILISNVFYALSAVPHIIRFPHYEARSSGIVSVDSIEKQNGYIRFYLECRNLPGKGMLMSSKMKLTDVGDTSKYWSVVDMDGADLDRRFQFPDSGKVYLTVDFPALPEGVGVVNLVDENLETPFRIIGISLSGDTGSVRKQDDFSAWLRKSVSSSKDEDIYRSSFLKGWIKGYHPALQWNEGEIYFDNVITKQDTVIKVPISPDGRFEVELPLCYPVQQTIFFPSGYVHFYLEPGRTVGVSVPLEELIIPVGDIADIDLLMTGVEYYGSLAEKNRGLKILRKYCTENTREYLRNMQNMTSIEYRERQDSLLYRRKAVIDSLRPNAPLKKLMEMNIRFDWARSLLDYELYYRNEHPLDTLPVSWYGFLHQLPLDDPLSLSAAGYKIFINRLEYIPPLLKSRVLNGGEILEGFSRMNINLTPQEKELVVFSAMVRSRSDIAGFPRYYERLKDFNAKYAQEQIEISEDIRIRKMYDIYTGVLGLEPSLAFELLFTRQFVPRLRYLKRKLTPREYDSYTRYINSPLLSEMMDGLNR</sequence>
<organism evidence="1 2">
    <name type="scientific">Coprobacter tertius</name>
    <dbReference type="NCBI Taxonomy" id="2944915"/>
    <lineage>
        <taxon>Bacteria</taxon>
        <taxon>Pseudomonadati</taxon>
        <taxon>Bacteroidota</taxon>
        <taxon>Bacteroidia</taxon>
        <taxon>Bacteroidales</taxon>
        <taxon>Barnesiellaceae</taxon>
        <taxon>Coprobacter</taxon>
    </lineage>
</organism>